<evidence type="ECO:0000313" key="3">
    <source>
        <dbReference type="Proteomes" id="UP000228775"/>
    </source>
</evidence>
<dbReference type="EMBL" id="PEVY01000004">
    <property type="protein sequence ID" value="PIU75543.1"/>
    <property type="molecule type" value="Genomic_DNA"/>
</dbReference>
<gene>
    <name evidence="2" type="ORF">COS76_00205</name>
</gene>
<keyword evidence="1" id="KW-0175">Coiled coil</keyword>
<feature type="coiled-coil region" evidence="1">
    <location>
        <begin position="32"/>
        <end position="59"/>
    </location>
</feature>
<protein>
    <recommendedName>
        <fullName evidence="4">General secretion pathway GspH domain-containing protein</fullName>
    </recommendedName>
</protein>
<organism evidence="2 3">
    <name type="scientific">Candidatus Portnoybacteria bacterium CG06_land_8_20_14_3_00_39_12</name>
    <dbReference type="NCBI Taxonomy" id="1974809"/>
    <lineage>
        <taxon>Bacteria</taxon>
        <taxon>Candidatus Portnoyibacteriota</taxon>
    </lineage>
</organism>
<dbReference type="SUPFAM" id="SSF54523">
    <property type="entry name" value="Pili subunits"/>
    <property type="match status" value="1"/>
</dbReference>
<evidence type="ECO:0000313" key="2">
    <source>
        <dbReference type="EMBL" id="PIU75543.1"/>
    </source>
</evidence>
<proteinExistence type="predicted"/>
<evidence type="ECO:0000256" key="1">
    <source>
        <dbReference type="SAM" id="Coils"/>
    </source>
</evidence>
<accession>A0A2M7AYC1</accession>
<evidence type="ECO:0008006" key="4">
    <source>
        <dbReference type="Google" id="ProtNLM"/>
    </source>
</evidence>
<comment type="caution">
    <text evidence="2">The sequence shown here is derived from an EMBL/GenBank/DDBJ whole genome shotgun (WGS) entry which is preliminary data.</text>
</comment>
<dbReference type="InterPro" id="IPR045584">
    <property type="entry name" value="Pilin-like"/>
</dbReference>
<name>A0A2M7AYC1_9BACT</name>
<dbReference type="Proteomes" id="UP000228775">
    <property type="component" value="Unassembled WGS sequence"/>
</dbReference>
<dbReference type="AlphaFoldDB" id="A0A2M7AYC1"/>
<sequence>MAFSIVELLIVFGITVLLIALCVPLAINFFNGQDLEDAAEQLTQTLRQAQNKSMAQENDNAFGVRLTDNSYTLFKGMTYLSHDPSYDSTTDLPQGITSSGLTEIIFSKLQGLPNNSGNIILTNNKNSSTININSIGRINLQ</sequence>
<reference evidence="3" key="1">
    <citation type="submission" date="2017-09" db="EMBL/GenBank/DDBJ databases">
        <title>Depth-based differentiation of microbial function through sediment-hosted aquifers and enrichment of novel symbionts in the deep terrestrial subsurface.</title>
        <authorList>
            <person name="Probst A.J."/>
            <person name="Ladd B."/>
            <person name="Jarett J.K."/>
            <person name="Geller-Mcgrath D.E."/>
            <person name="Sieber C.M.K."/>
            <person name="Emerson J.B."/>
            <person name="Anantharaman K."/>
            <person name="Thomas B.C."/>
            <person name="Malmstrom R."/>
            <person name="Stieglmeier M."/>
            <person name="Klingl A."/>
            <person name="Woyke T."/>
            <person name="Ryan C.M."/>
            <person name="Banfield J.F."/>
        </authorList>
    </citation>
    <scope>NUCLEOTIDE SEQUENCE [LARGE SCALE GENOMIC DNA]</scope>
</reference>